<proteinExistence type="predicted"/>
<name>A0AA86NC29_9EUKA</name>
<gene>
    <name evidence="1" type="ORF">HINF_LOCUS4569</name>
    <name evidence="2" type="ORF">HINF_LOCUS60812</name>
</gene>
<dbReference type="EMBL" id="CAXDID020000359">
    <property type="protein sequence ID" value="CAL6082020.1"/>
    <property type="molecule type" value="Genomic_DNA"/>
</dbReference>
<evidence type="ECO:0008006" key="4">
    <source>
        <dbReference type="Google" id="ProtNLM"/>
    </source>
</evidence>
<sequence>MIIYLHSLTIQVFSVAEFDFCYNYVFYEPFQQHMKIIQTQPFEFENPGERDLCQRNENVLFRHVNISQIEFTLDFDVSLNLQPFSLFFFTFQEVSVINSKVNLRLNDCGPDVSLFVATCPEYKLKILDCDVKVRAQKVQKFYGIGNNFTEPLTINRSAFEYSFLSADGFYGIAHLINELQIQNSGFKFQINALESCGLSSLVLGPSIFINISISGSLAGNFTYGLIFEAKNTISTSNLTYSLISSGSISNCGFIQLTNSQISNVNLSFINYPITPSEPSSYNSGTCPCIQGAVLSSGLCYCASGSRQVLEICLCTTLNAFIIDQVCVCGVNATNVSNTCVCPTGSTLINGVCKCTIQDAFPVNGVCSCGINASLVNNECICPQGSILTEGVCKCQTNNAFPESGTCKCGVNATNSSNSCVCPTGSILQNGICKCQTNGAFPVNKICQCAKYAANSSNQCVCPAYSTVSNGECACTPAYSIMSGNTCTCTPIASVMNNGVCTCPAGAVISPGTCKCTTPGSSLSGNVCKCTGDYAFGLWANDGNAWCYNVKMCCSKCLWKTGDNWGCSDDKYHSCSKNSDIVAA</sequence>
<dbReference type="AlphaFoldDB" id="A0AA86NC29"/>
<keyword evidence="3" id="KW-1185">Reference proteome</keyword>
<comment type="caution">
    <text evidence="1">The sequence shown here is derived from an EMBL/GenBank/DDBJ whole genome shotgun (WGS) entry which is preliminary data.</text>
</comment>
<evidence type="ECO:0000313" key="1">
    <source>
        <dbReference type="EMBL" id="CAI9916924.1"/>
    </source>
</evidence>
<organism evidence="1">
    <name type="scientific">Hexamita inflata</name>
    <dbReference type="NCBI Taxonomy" id="28002"/>
    <lineage>
        <taxon>Eukaryota</taxon>
        <taxon>Metamonada</taxon>
        <taxon>Diplomonadida</taxon>
        <taxon>Hexamitidae</taxon>
        <taxon>Hexamitinae</taxon>
        <taxon>Hexamita</taxon>
    </lineage>
</organism>
<evidence type="ECO:0000313" key="2">
    <source>
        <dbReference type="EMBL" id="CAL6082020.1"/>
    </source>
</evidence>
<dbReference type="Proteomes" id="UP001642409">
    <property type="component" value="Unassembled WGS sequence"/>
</dbReference>
<evidence type="ECO:0000313" key="3">
    <source>
        <dbReference type="Proteomes" id="UP001642409"/>
    </source>
</evidence>
<accession>A0AA86NC29</accession>
<dbReference type="EMBL" id="CATOUU010000116">
    <property type="protein sequence ID" value="CAI9916924.1"/>
    <property type="molecule type" value="Genomic_DNA"/>
</dbReference>
<reference evidence="2 3" key="2">
    <citation type="submission" date="2024-07" db="EMBL/GenBank/DDBJ databases">
        <authorList>
            <person name="Akdeniz Z."/>
        </authorList>
    </citation>
    <scope>NUCLEOTIDE SEQUENCE [LARGE SCALE GENOMIC DNA]</scope>
</reference>
<reference evidence="1" key="1">
    <citation type="submission" date="2023-06" db="EMBL/GenBank/DDBJ databases">
        <authorList>
            <person name="Kurt Z."/>
        </authorList>
    </citation>
    <scope>NUCLEOTIDE SEQUENCE</scope>
</reference>
<protein>
    <recommendedName>
        <fullName evidence="4">EGF-like domain-containing protein</fullName>
    </recommendedName>
</protein>